<dbReference type="OMA" id="MARIECQ"/>
<evidence type="ECO:0000313" key="16">
    <source>
        <dbReference type="Proteomes" id="UP000030711"/>
    </source>
</evidence>
<keyword evidence="6 11" id="KW-0547">Nucleotide-binding</keyword>
<comment type="subcellular location">
    <subcellularLocation>
        <location evidence="1">Cell membrane</location>
    </subcellularLocation>
</comment>
<dbReference type="Gene3D" id="3.30.200.20">
    <property type="entry name" value="Phosphorylase Kinase, domain 1"/>
    <property type="match status" value="1"/>
</dbReference>
<organism evidence="15">
    <name type="scientific">Eucalyptus grandis</name>
    <name type="common">Flooded gum</name>
    <dbReference type="NCBI Taxonomy" id="71139"/>
    <lineage>
        <taxon>Eukaryota</taxon>
        <taxon>Viridiplantae</taxon>
        <taxon>Streptophyta</taxon>
        <taxon>Embryophyta</taxon>
        <taxon>Tracheophyta</taxon>
        <taxon>Spermatophyta</taxon>
        <taxon>Magnoliopsida</taxon>
        <taxon>eudicotyledons</taxon>
        <taxon>Gunneridae</taxon>
        <taxon>Pentapetalae</taxon>
        <taxon>rosids</taxon>
        <taxon>malvids</taxon>
        <taxon>Myrtales</taxon>
        <taxon>Myrtaceae</taxon>
        <taxon>Myrtoideae</taxon>
        <taxon>Eucalypteae</taxon>
        <taxon>Eucalyptus</taxon>
    </lineage>
</organism>
<dbReference type="Gramene" id="KCW44282">
    <property type="protein sequence ID" value="KCW44282"/>
    <property type="gene ID" value="EUGRSUZ_L02283"/>
</dbReference>
<dbReference type="InterPro" id="IPR001245">
    <property type="entry name" value="Ser-Thr/Tyr_kinase_cat_dom"/>
</dbReference>
<keyword evidence="16" id="KW-1185">Reference proteome</keyword>
<reference evidence="14" key="3">
    <citation type="submission" date="2023-04" db="EMBL/GenBank/DDBJ databases">
        <title>WGS assembly of Eucalyptus grandis.</title>
        <authorList>
            <person name="Myburg A."/>
            <person name="Grattapaglia D."/>
            <person name="Tuskan G."/>
            <person name="Hellsten U."/>
            <person name="Hayes R."/>
            <person name="Grimwood J."/>
            <person name="Jenkins J."/>
            <person name="Lindquist E."/>
            <person name="Tice H."/>
            <person name="Bauer D."/>
            <person name="Goodstein D."/>
            <person name="Dubchak I."/>
            <person name="Poliakov A."/>
            <person name="Mizrachi E."/>
            <person name="Kullan A."/>
            <person name="Hussey S."/>
            <person name="Pinard D."/>
            <person name="Van D."/>
            <person name="Singh P."/>
            <person name="Van J."/>
            <person name="Silva-Junior O."/>
            <person name="Togawa R."/>
            <person name="Pappas M."/>
            <person name="Faria D."/>
            <person name="Sansaloni C."/>
            <person name="Petroli C."/>
            <person name="Yang X."/>
            <person name="Ranjan P."/>
            <person name="Tschaplinski T."/>
            <person name="Ye C."/>
            <person name="Li T."/>
            <person name="Sterck L."/>
            <person name="Vanneste K."/>
            <person name="Murat F."/>
            <person name="Soler M."/>
            <person name="Clemente H."/>
            <person name="Saidi N."/>
            <person name="Cassan-Wang H."/>
            <person name="Dunand C."/>
            <person name="Hefer C."/>
            <person name="Bornberg-Bauer E."/>
            <person name="Kersting A."/>
            <person name="Vining K."/>
            <person name="Amarasinghe V."/>
            <person name="Ranik M."/>
            <person name="Naithani S."/>
            <person name="Elser J."/>
            <person name="Boyd A."/>
            <person name="Liston A."/>
            <person name="Spatafora J."/>
            <person name="Dharmwardhana P."/>
            <person name="Raja R."/>
            <person name="Sullivan C."/>
            <person name="Romanel E."/>
            <person name="Alves-Ferreira M."/>
            <person name="Kulheim C."/>
            <person name="Foley W."/>
            <person name="Carocha V."/>
            <person name="Paiva J."/>
            <person name="Kudrna D."/>
            <person name="Brommonschenkel S."/>
            <person name="Pasquali G."/>
            <person name="Byrne M."/>
            <person name="Rigault P."/>
            <person name="Tibbits J."/>
            <person name="Spokevicius A."/>
            <person name="Jones R."/>
            <person name="Steane D."/>
            <person name="Vaillancourt R."/>
            <person name="Potts B."/>
            <person name="Joubert F."/>
            <person name="Barry K."/>
            <person name="Pappas G."/>
            <person name="Strauss S."/>
            <person name="Jaiswal P."/>
            <person name="Grima-Pettenati J."/>
            <person name="Salse J."/>
            <person name="Van D."/>
            <person name="Rokhsar D."/>
            <person name="Schmutz J."/>
        </authorList>
    </citation>
    <scope>NUCLEOTIDE SEQUENCE</scope>
    <source>
        <tissue evidence="14">Leaf extractions</tissue>
    </source>
</reference>
<dbReference type="FunFam" id="1.10.510.10:FF:000095">
    <property type="entry name" value="protein STRUBBELIG-RECEPTOR FAMILY 8"/>
    <property type="match status" value="1"/>
</dbReference>
<evidence type="ECO:0000256" key="5">
    <source>
        <dbReference type="ARBA" id="ARBA00022679"/>
    </source>
</evidence>
<comment type="catalytic activity">
    <reaction evidence="9">
        <text>L-threonyl-[protein] + ATP = O-phospho-L-threonyl-[protein] + ADP + H(+)</text>
        <dbReference type="Rhea" id="RHEA:46608"/>
        <dbReference type="Rhea" id="RHEA-COMP:11060"/>
        <dbReference type="Rhea" id="RHEA-COMP:11605"/>
        <dbReference type="ChEBI" id="CHEBI:15378"/>
        <dbReference type="ChEBI" id="CHEBI:30013"/>
        <dbReference type="ChEBI" id="CHEBI:30616"/>
        <dbReference type="ChEBI" id="CHEBI:61977"/>
        <dbReference type="ChEBI" id="CHEBI:456216"/>
        <dbReference type="EC" id="2.7.11.1"/>
    </reaction>
</comment>
<dbReference type="Proteomes" id="UP000030711">
    <property type="component" value="Unassembled WGS sequence"/>
</dbReference>
<dbReference type="Pfam" id="PF07714">
    <property type="entry name" value="PK_Tyr_Ser-Thr"/>
    <property type="match status" value="1"/>
</dbReference>
<evidence type="ECO:0000256" key="7">
    <source>
        <dbReference type="ARBA" id="ARBA00022777"/>
    </source>
</evidence>
<dbReference type="EMBL" id="MU848982">
    <property type="protein sequence ID" value="KAK2631911.1"/>
    <property type="molecule type" value="Genomic_DNA"/>
</dbReference>
<keyword evidence="3" id="KW-0472">Membrane</keyword>
<dbReference type="PANTHER" id="PTHR45621">
    <property type="entry name" value="OS01G0588500 PROTEIN-RELATED"/>
    <property type="match status" value="1"/>
</dbReference>
<dbReference type="GO" id="GO:0005886">
    <property type="term" value="C:plasma membrane"/>
    <property type="evidence" value="ECO:0007669"/>
    <property type="project" value="UniProtKB-SubCell"/>
</dbReference>
<reference evidence="15" key="1">
    <citation type="submission" date="2013-07" db="EMBL/GenBank/DDBJ databases">
        <title>The genome of Eucalyptus grandis.</title>
        <authorList>
            <person name="Schmutz J."/>
            <person name="Hayes R."/>
            <person name="Myburg A."/>
            <person name="Tuskan G."/>
            <person name="Grattapaglia D."/>
            <person name="Rokhsar D.S."/>
        </authorList>
    </citation>
    <scope>NUCLEOTIDE SEQUENCE</scope>
    <source>
        <tissue evidence="15">Leaf extractions</tissue>
    </source>
</reference>
<feature type="domain" description="Protein kinase" evidence="13">
    <location>
        <begin position="76"/>
        <end position="357"/>
    </location>
</feature>
<keyword evidence="3" id="KW-1003">Cell membrane</keyword>
<evidence type="ECO:0000259" key="13">
    <source>
        <dbReference type="PROSITE" id="PS50011"/>
    </source>
</evidence>
<dbReference type="OrthoDB" id="2013833at2759"/>
<dbReference type="InterPro" id="IPR011009">
    <property type="entry name" value="Kinase-like_dom_sf"/>
</dbReference>
<dbReference type="CDD" id="cd14066">
    <property type="entry name" value="STKc_IRAK"/>
    <property type="match status" value="1"/>
</dbReference>
<dbReference type="EMBL" id="KK199499">
    <property type="protein sequence ID" value="KCW44282.1"/>
    <property type="molecule type" value="Genomic_DNA"/>
</dbReference>
<evidence type="ECO:0000256" key="2">
    <source>
        <dbReference type="ARBA" id="ARBA00012513"/>
    </source>
</evidence>
<dbReference type="InterPro" id="IPR000719">
    <property type="entry name" value="Prot_kinase_dom"/>
</dbReference>
<evidence type="ECO:0000256" key="8">
    <source>
        <dbReference type="ARBA" id="ARBA00022840"/>
    </source>
</evidence>
<dbReference type="PROSITE" id="PS50011">
    <property type="entry name" value="PROTEIN_KINASE_DOM"/>
    <property type="match status" value="1"/>
</dbReference>
<gene>
    <name evidence="15" type="ORF">EUGRSUZ_L02283</name>
</gene>
<protein>
    <recommendedName>
        <fullName evidence="2">non-specific serine/threonine protein kinase</fullName>
        <ecNumber evidence="2">2.7.11.1</ecNumber>
    </recommendedName>
</protein>
<proteinExistence type="inferred from homology"/>
<evidence type="ECO:0000256" key="10">
    <source>
        <dbReference type="ARBA" id="ARBA00048679"/>
    </source>
</evidence>
<reference evidence="14" key="2">
    <citation type="journal article" date="2014" name="Nature">
        <title>The genome of Eucalyptus grandis.</title>
        <authorList>
            <person name="Myburg A.A."/>
            <person name="Grattapaglia D."/>
            <person name="Tuskan G.A."/>
            <person name="Hellsten U."/>
            <person name="Hayes R.D."/>
            <person name="Grimwood J."/>
            <person name="Jenkins J."/>
            <person name="Lindquist E."/>
            <person name="Tice H."/>
            <person name="Bauer D."/>
            <person name="Goodstein D.M."/>
            <person name="Dubchak I."/>
            <person name="Poliakov A."/>
            <person name="Mizrachi E."/>
            <person name="Kullan A.R."/>
            <person name="Hussey S.G."/>
            <person name="Pinard D."/>
            <person name="van der Merwe K."/>
            <person name="Singh P."/>
            <person name="van Jaarsveld I."/>
            <person name="Silva-Junior O.B."/>
            <person name="Togawa R.C."/>
            <person name="Pappas M.R."/>
            <person name="Faria D.A."/>
            <person name="Sansaloni C.P."/>
            <person name="Petroli C.D."/>
            <person name="Yang X."/>
            <person name="Ranjan P."/>
            <person name="Tschaplinski T.J."/>
            <person name="Ye C.Y."/>
            <person name="Li T."/>
            <person name="Sterck L."/>
            <person name="Vanneste K."/>
            <person name="Murat F."/>
            <person name="Soler M."/>
            <person name="Clemente H.S."/>
            <person name="Saidi N."/>
            <person name="Cassan-Wang H."/>
            <person name="Dunand C."/>
            <person name="Hefer C.A."/>
            <person name="Bornberg-Bauer E."/>
            <person name="Kersting A.R."/>
            <person name="Vining K."/>
            <person name="Amarasinghe V."/>
            <person name="Ranik M."/>
            <person name="Naithani S."/>
            <person name="Elser J."/>
            <person name="Boyd A.E."/>
            <person name="Liston A."/>
            <person name="Spatafora J.W."/>
            <person name="Dharmwardhana P."/>
            <person name="Raja R."/>
            <person name="Sullivan C."/>
            <person name="Romanel E."/>
            <person name="Alves-Ferreira M."/>
            <person name="Kulheim C."/>
            <person name="Foley W."/>
            <person name="Carocha V."/>
            <person name="Paiva J."/>
            <person name="Kudrna D."/>
            <person name="Brommonschenkel S.H."/>
            <person name="Pasquali G."/>
            <person name="Byrne M."/>
            <person name="Rigault P."/>
            <person name="Tibbits J."/>
            <person name="Spokevicius A."/>
            <person name="Jones R.C."/>
            <person name="Steane D.A."/>
            <person name="Vaillancourt R.E."/>
            <person name="Potts B.M."/>
            <person name="Joubert F."/>
            <person name="Barry K."/>
            <person name="Pappas G.J."/>
            <person name="Strauss S.H."/>
            <person name="Jaiswal P."/>
            <person name="Grima-Pettenati J."/>
            <person name="Salse J."/>
            <person name="Van de Peer Y."/>
            <person name="Rokhsar D.S."/>
            <person name="Schmutz J."/>
        </authorList>
    </citation>
    <scope>NUCLEOTIDE SEQUENCE</scope>
    <source>
        <tissue evidence="14">Leaf extractions</tissue>
    </source>
</reference>
<dbReference type="EC" id="2.7.11.1" evidence="2"/>
<evidence type="ECO:0000256" key="1">
    <source>
        <dbReference type="ARBA" id="ARBA00004236"/>
    </source>
</evidence>
<comment type="catalytic activity">
    <reaction evidence="10">
        <text>L-seryl-[protein] + ATP = O-phospho-L-seryl-[protein] + ADP + H(+)</text>
        <dbReference type="Rhea" id="RHEA:17989"/>
        <dbReference type="Rhea" id="RHEA-COMP:9863"/>
        <dbReference type="Rhea" id="RHEA-COMP:11604"/>
        <dbReference type="ChEBI" id="CHEBI:15378"/>
        <dbReference type="ChEBI" id="CHEBI:29999"/>
        <dbReference type="ChEBI" id="CHEBI:30616"/>
        <dbReference type="ChEBI" id="CHEBI:83421"/>
        <dbReference type="ChEBI" id="CHEBI:456216"/>
        <dbReference type="EC" id="2.7.11.1"/>
    </reaction>
</comment>
<reference evidence="14" key="4">
    <citation type="submission" date="2023-07" db="EMBL/GenBank/DDBJ databases">
        <authorList>
            <person name="Myburg A.A."/>
            <person name="Grattapaglia D."/>
            <person name="Tuskan G.A."/>
            <person name="Hellsten U."/>
            <person name="Hayes R.D."/>
            <person name="Grimwood J."/>
            <person name="Jenkins J."/>
            <person name="Lindquist E."/>
            <person name="Tice H."/>
            <person name="Bauer D."/>
            <person name="Goodstein D.M."/>
            <person name="Dubchak I."/>
            <person name="Poliakov A."/>
            <person name="Mizrachi E."/>
            <person name="Kullan A.R."/>
            <person name="Hussey S.G."/>
            <person name="Pinard D."/>
            <person name="Van D.M."/>
            <person name="Singh P."/>
            <person name="Van J.I."/>
            <person name="Silva-Junior O.B."/>
            <person name="Togawa R.C."/>
            <person name="Pappas M.R."/>
            <person name="Faria D.A."/>
            <person name="Sansaloni C.P."/>
            <person name="Petroli C.D."/>
            <person name="Yang X."/>
            <person name="Ranjan P."/>
            <person name="Tschaplinski T.J."/>
            <person name="Ye C.Y."/>
            <person name="Li T."/>
            <person name="Sterck L."/>
            <person name="Vanneste K."/>
            <person name="Murat F."/>
            <person name="Soler M."/>
            <person name="Clemente H.S."/>
            <person name="Saidi N."/>
            <person name="Cassan-Wang H."/>
            <person name="Dunand C."/>
            <person name="Hefer C.A."/>
            <person name="Bornberg-Bauer E."/>
            <person name="Kersting A.R."/>
            <person name="Vining K."/>
            <person name="Amarasinghe V."/>
            <person name="Ranik M."/>
            <person name="Naithani S."/>
            <person name="Elser J."/>
            <person name="Boyd A.E."/>
            <person name="Liston A."/>
            <person name="Spatafora J.W."/>
            <person name="Dharmwardhana P."/>
            <person name="Raja R."/>
            <person name="Sullivan C."/>
            <person name="Romanel E."/>
            <person name="Alves-Ferreira M."/>
            <person name="Kulheim C."/>
            <person name="Foley W."/>
            <person name="Carocha V."/>
            <person name="Paiva J."/>
            <person name="Kudrna D."/>
            <person name="Brommonschenkel S.H."/>
            <person name="Pasquali G."/>
            <person name="Byrne M."/>
            <person name="Rigault P."/>
            <person name="Tibbits J."/>
            <person name="Spokevicius A."/>
            <person name="Jones R.C."/>
            <person name="Steane D.A."/>
            <person name="Vaillancourt R.E."/>
            <person name="Potts B.M."/>
            <person name="Joubert F."/>
            <person name="Barry K."/>
            <person name="Pappas G.J."/>
            <person name="Strauss S.H."/>
            <person name="Jaiswal P."/>
            <person name="Grima-Pettenati J."/>
            <person name="Salse J."/>
            <person name="Van D.P."/>
            <person name="Rokhsar D.S."/>
            <person name="Schmutz J."/>
        </authorList>
    </citation>
    <scope>NUCLEOTIDE SEQUENCE</scope>
    <source>
        <tissue evidence="14">Leaf extractions</tissue>
    </source>
</reference>
<name>A0A058ZR73_EUCGR</name>
<sequence length="363" mass="40058">MGVCYGTPDFPTPSFTGRLKSGMKLTISSSSSSAASNSHDLVVAHDNLAYGDGQILAEHNLTDFSFAELKEATKNFRADALVGEGGFGSVYKGMLHGREQSGRRKTIIAVKRLDPEGLQGQREWVTEIKFLGRLSHPNLAKLLGFCQEDGNLALVYEFMPKGSLNNHLFREGPTSTLPWDVRLKIAIGAAKGLAFLHNSEWKIIYRDFKTSNILLDQSYTAKLTDFGLARSGPQEPETHVSTRIMGTYGYAAPEYVATGHLYVKSDVYSFGVVLLEILTGLRANDVNRPKAKRLLVELARPLLSSKRKLKTIMDSRLEDDYSMDSAFQIAQLALKCLQGTPFKRPSMTEVVEELESIEAASAK</sequence>
<keyword evidence="7" id="KW-0418">Kinase</keyword>
<dbReference type="GO" id="GO:0004674">
    <property type="term" value="F:protein serine/threonine kinase activity"/>
    <property type="evidence" value="ECO:0007669"/>
    <property type="project" value="UniProtKB-KW"/>
</dbReference>
<dbReference type="InterPro" id="IPR050823">
    <property type="entry name" value="Plant_Ser_Thr_Prot_Kinase"/>
</dbReference>
<dbReference type="PROSITE" id="PS00107">
    <property type="entry name" value="PROTEIN_KINASE_ATP"/>
    <property type="match status" value="1"/>
</dbReference>
<dbReference type="KEGG" id="egr:104430495"/>
<dbReference type="GO" id="GO:0005524">
    <property type="term" value="F:ATP binding"/>
    <property type="evidence" value="ECO:0007669"/>
    <property type="project" value="UniProtKB-UniRule"/>
</dbReference>
<dbReference type="Gene3D" id="1.10.510.10">
    <property type="entry name" value="Transferase(Phosphotransferase) domain 1"/>
    <property type="match status" value="1"/>
</dbReference>
<evidence type="ECO:0000256" key="3">
    <source>
        <dbReference type="ARBA" id="ARBA00022475"/>
    </source>
</evidence>
<evidence type="ECO:0000313" key="15">
    <source>
        <dbReference type="EMBL" id="KCW44282.1"/>
    </source>
</evidence>
<evidence type="ECO:0000256" key="12">
    <source>
        <dbReference type="RuleBase" id="RU000304"/>
    </source>
</evidence>
<feature type="binding site" evidence="11">
    <location>
        <position position="111"/>
    </location>
    <ligand>
        <name>ATP</name>
        <dbReference type="ChEBI" id="CHEBI:30616"/>
    </ligand>
</feature>
<evidence type="ECO:0000256" key="6">
    <source>
        <dbReference type="ARBA" id="ARBA00022741"/>
    </source>
</evidence>
<accession>A0A058ZR73</accession>
<dbReference type="FunFam" id="3.30.200.20:FF:000228">
    <property type="entry name" value="Serine/threonine-protein kinase BIK1"/>
    <property type="match status" value="1"/>
</dbReference>
<evidence type="ECO:0000313" key="14">
    <source>
        <dbReference type="EMBL" id="KAK2631911.1"/>
    </source>
</evidence>
<dbReference type="SUPFAM" id="SSF56112">
    <property type="entry name" value="Protein kinase-like (PK-like)"/>
    <property type="match status" value="1"/>
</dbReference>
<evidence type="ECO:0000256" key="9">
    <source>
        <dbReference type="ARBA" id="ARBA00047899"/>
    </source>
</evidence>
<keyword evidence="4 12" id="KW-0723">Serine/threonine-protein kinase</keyword>
<dbReference type="eggNOG" id="KOG1187">
    <property type="taxonomic scope" value="Eukaryota"/>
</dbReference>
<comment type="similarity">
    <text evidence="12">Belongs to the protein kinase superfamily.</text>
</comment>
<evidence type="ECO:0000256" key="11">
    <source>
        <dbReference type="PROSITE-ProRule" id="PRU10141"/>
    </source>
</evidence>
<dbReference type="PROSITE" id="PS00108">
    <property type="entry name" value="PROTEIN_KINASE_ST"/>
    <property type="match status" value="1"/>
</dbReference>
<keyword evidence="5" id="KW-0808">Transferase</keyword>
<dbReference type="AlphaFoldDB" id="A0A058ZR73"/>
<dbReference type="InterPro" id="IPR008271">
    <property type="entry name" value="Ser/Thr_kinase_AS"/>
</dbReference>
<dbReference type="InParanoid" id="A0A058ZR73"/>
<dbReference type="InterPro" id="IPR017441">
    <property type="entry name" value="Protein_kinase_ATP_BS"/>
</dbReference>
<keyword evidence="8 11" id="KW-0067">ATP-binding</keyword>
<evidence type="ECO:0000256" key="4">
    <source>
        <dbReference type="ARBA" id="ARBA00022527"/>
    </source>
</evidence>